<reference evidence="2" key="1">
    <citation type="submission" date="2019-03" db="EMBL/GenBank/DDBJ databases">
        <authorList>
            <person name="Olsen N.S."/>
            <person name="Kot W."/>
            <person name="Hansen L.H."/>
        </authorList>
    </citation>
    <scope>NUCLEOTIDE SEQUENCE [LARGE SCALE GENOMIC DNA]</scope>
</reference>
<evidence type="ECO:0000313" key="2">
    <source>
        <dbReference type="Proteomes" id="UP000297092"/>
    </source>
</evidence>
<dbReference type="RefSeq" id="YP_009821634.1">
    <property type="nucleotide sequence ID" value="NC_048177.1"/>
</dbReference>
<dbReference type="EMBL" id="MK629528">
    <property type="protein sequence ID" value="QBZ71540.1"/>
    <property type="molecule type" value="Genomic_DNA"/>
</dbReference>
<keyword evidence="2" id="KW-1185">Reference proteome</keyword>
<accession>A0A4D6DYZ5</accession>
<dbReference type="GeneID" id="55013118"/>
<evidence type="ECO:0000313" key="1">
    <source>
        <dbReference type="EMBL" id="QBZ71540.1"/>
    </source>
</evidence>
<dbReference type="Proteomes" id="UP000297092">
    <property type="component" value="Segment"/>
</dbReference>
<dbReference type="KEGG" id="vg:55013118"/>
<organism evidence="1 2">
    <name type="scientific">Escherichia phage Lidtsur</name>
    <dbReference type="NCBI Taxonomy" id="2562235"/>
    <lineage>
        <taxon>Viruses</taxon>
        <taxon>Duplodnaviria</taxon>
        <taxon>Heunggongvirae</taxon>
        <taxon>Uroviricota</taxon>
        <taxon>Caudoviricetes</taxon>
        <taxon>Autographivirales</taxon>
        <taxon>Autoscriptoviridae</taxon>
        <taxon>Stentvirinae</taxon>
        <taxon>Bonnellvirus</taxon>
        <taxon>Bonnellvirus lidtsur</taxon>
    </lineage>
</organism>
<sequence length="60" mass="6911">MKESPVDRVTFNKAQLAYLEKRFGTWSDVGKTIVPETNLTQLNREAGKQEVLDCIRERTV</sequence>
<proteinExistence type="predicted"/>
<name>A0A4D6DYZ5_9CAUD</name>
<protein>
    <submittedName>
        <fullName evidence="1">Uncharacterized protein</fullName>
    </submittedName>
</protein>